<dbReference type="SUPFAM" id="SSF53067">
    <property type="entry name" value="Actin-like ATPase domain"/>
    <property type="match status" value="2"/>
</dbReference>
<feature type="compositionally biased region" description="Low complexity" evidence="1">
    <location>
        <begin position="1561"/>
        <end position="1580"/>
    </location>
</feature>
<feature type="compositionally biased region" description="Basic and acidic residues" evidence="1">
    <location>
        <begin position="615"/>
        <end position="625"/>
    </location>
</feature>
<evidence type="ECO:0000256" key="1">
    <source>
        <dbReference type="SAM" id="MobiDB-lite"/>
    </source>
</evidence>
<name>A0A8H7Y2F9_PSICU</name>
<feature type="compositionally biased region" description="Basic and acidic residues" evidence="1">
    <location>
        <begin position="1358"/>
        <end position="1408"/>
    </location>
</feature>
<feature type="region of interest" description="Disordered" evidence="1">
    <location>
        <begin position="1113"/>
        <end position="1341"/>
    </location>
</feature>
<feature type="compositionally biased region" description="Basic and acidic residues" evidence="1">
    <location>
        <begin position="918"/>
        <end position="933"/>
    </location>
</feature>
<gene>
    <name evidence="2" type="ORF">JR316_004402</name>
</gene>
<organism evidence="2">
    <name type="scientific">Psilocybe cubensis</name>
    <name type="common">Psychedelic mushroom</name>
    <name type="synonym">Stropharia cubensis</name>
    <dbReference type="NCBI Taxonomy" id="181762"/>
    <lineage>
        <taxon>Eukaryota</taxon>
        <taxon>Fungi</taxon>
        <taxon>Dikarya</taxon>
        <taxon>Basidiomycota</taxon>
        <taxon>Agaricomycotina</taxon>
        <taxon>Agaricomycetes</taxon>
        <taxon>Agaricomycetidae</taxon>
        <taxon>Agaricales</taxon>
        <taxon>Agaricineae</taxon>
        <taxon>Strophariaceae</taxon>
        <taxon>Psilocybe</taxon>
    </lineage>
</organism>
<feature type="compositionally biased region" description="Pro residues" evidence="1">
    <location>
        <begin position="1237"/>
        <end position="1254"/>
    </location>
</feature>
<proteinExistence type="predicted"/>
<feature type="compositionally biased region" description="Low complexity" evidence="1">
    <location>
        <begin position="1623"/>
        <end position="1655"/>
    </location>
</feature>
<dbReference type="InterPro" id="IPR043129">
    <property type="entry name" value="ATPase_NBD"/>
</dbReference>
<evidence type="ECO:0000313" key="2">
    <source>
        <dbReference type="EMBL" id="KAG5170019.1"/>
    </source>
</evidence>
<feature type="compositionally biased region" description="Basic and acidic residues" evidence="1">
    <location>
        <begin position="1299"/>
        <end position="1341"/>
    </location>
</feature>
<feature type="compositionally biased region" description="Polar residues" evidence="1">
    <location>
        <begin position="1521"/>
        <end position="1530"/>
    </location>
</feature>
<comment type="caution">
    <text evidence="2">The sequence shown here is derived from an EMBL/GenBank/DDBJ whole genome shotgun (WGS) entry which is preliminary data.</text>
</comment>
<feature type="compositionally biased region" description="Basic and acidic residues" evidence="1">
    <location>
        <begin position="681"/>
        <end position="716"/>
    </location>
</feature>
<feature type="compositionally biased region" description="Gly residues" evidence="1">
    <location>
        <begin position="1447"/>
        <end position="1458"/>
    </location>
</feature>
<dbReference type="CDD" id="cd10170">
    <property type="entry name" value="ASKHA_NBD_HSP70"/>
    <property type="match status" value="1"/>
</dbReference>
<feature type="compositionally biased region" description="Polar residues" evidence="1">
    <location>
        <begin position="1414"/>
        <end position="1423"/>
    </location>
</feature>
<feature type="compositionally biased region" description="Low complexity" evidence="1">
    <location>
        <begin position="1084"/>
        <end position="1094"/>
    </location>
</feature>
<feature type="compositionally biased region" description="Acidic residues" evidence="1">
    <location>
        <begin position="1595"/>
        <end position="1604"/>
    </location>
</feature>
<dbReference type="Gene3D" id="3.30.420.40">
    <property type="match status" value="1"/>
</dbReference>
<dbReference type="PANTHER" id="PTHR14187">
    <property type="entry name" value="ALPHA KINASE/ELONGATION FACTOR 2 KINASE"/>
    <property type="match status" value="1"/>
</dbReference>
<reference evidence="2" key="1">
    <citation type="submission" date="2021-02" db="EMBL/GenBank/DDBJ databases">
        <title>Psilocybe cubensis genome.</title>
        <authorList>
            <person name="Mckernan K.J."/>
            <person name="Crawford S."/>
            <person name="Trippe A."/>
            <person name="Kane L.T."/>
            <person name="Mclaughlin S."/>
        </authorList>
    </citation>
    <scope>NUCLEOTIDE SEQUENCE [LARGE SCALE GENOMIC DNA]</scope>
    <source>
        <strain evidence="2">MGC-MH-2018</strain>
    </source>
</reference>
<sequence>MKHAADTRKPYSGLSRSLVIAIDVGTTFSGVSYAILEPGEIPKIHGVTRFPGQEHVAGNSKIPSVIYYDKNGAIMAAGAEADSSAVVAQAEDEGWIKAELFKLRLRPRTMQLNMNGMRLTPLPRRKTPVHVFGDYLAYLYSCTRSFICDTHANGTALWNAVEPDIQFVLSHPNGWEGPQQTRMRNAAVYGRLVPDTDAGRARIRFVTEGEASLHACVLSGLAGDVLSNPSKHGFLIADAGGGTLDISAYAIKGTSPLAMEEIAPPDCIFAGSVFVSRRAREFLEDKLRHSKYGTPDSVDHITRRFDETTKRLFRDRNELQFIPFGSPLDKDSAVGIRSGQLRLTGNEVANLFEPSVDAAVTCIKKQIDASNGMIRSVFLVGGYAASPWLFGQLQERLAPYRVTVSRPDTQTSKAVADGAVGFYCDHHVSARMSKFMYGVEFLRELDPNDPDHVQRKEKLCELPSGPKLLPDAFDCILARSVKVKESTVFTRKYCTELTNLSMLSVFEVEIWCYRGGNVVPKWINRGDDDFSTLCVVQADLSLLSGSAEPKMGKNGKKYWTIVFSVEIHFGLTEFKARIKWMDNSNIIVYNERGHRLEDDDIDVYPEDDMVTNGTRTERLRSDTSSRSRTPVDSYYPPGGGSSSSRRSSNVPDVSRMERSSSKGYPPSVTPSQRSAAYPPSHDARRSSDIERSGSDSDRRKGRERESQYSRDDRDRGFSNGPGSATPVERTRSSAYGAPSIAKVQSTNGGGDLLSSNWQPPPSTSAPPSRPPSVHPAQPSRPPSVHPGQQPSRPPSVYPAQSRSPTINPPHSRSPSMYGSPAGGEYSQPQDLSAAPPSAVEERRQSHVWDAPQPGVSDVVPERSSSPYVDRPKSPFAQEQPHSQPRSPFIPEQPLDRPKSAFGHDIAAPPARTSSPFIDRPKSGVEGSFYEKPRSAFGDPQHNVFADDPPPPAMFGDSGPAAQVGVGADSLFGNPSPAAVFDTTTPTADDGWGFAVSKSPSAATTATTKSGKKKKGSAANTAAASPAATPVASAPASGLASRASPLFGANKSPFGQAADNLNEEPSSAAAPVESSSPAGLGWGSGSKAPSPKKSPFGNTIDALHEEVPVASAVTSSPFASGGGGLWGSKAPSPFEKKDKPLSPLNPASQIHTPAAATTPANDFDWGFTENKGTSAVDSWGLGEHKEPAGGDSWGFNDNNKGSGGGDGWNDIGLGDQSQPKAPSRAPSPQPKAISRAPTPQPDPAPRVPTPQPEPPVEVATPVEEVKETTVTGKKKKKKGNAASAAASPIAATKSQQAQEAPEKEAEAKKAEEEAKKAEEEAQKAAEAEKAKAEQERLEKEAAEAEKKLLEELAELEKQEAEAARLAEEAEKERKAKAEQEEKEKAAKEKEEKEKAEKAEQEKAEKEKADAGFNAPISSFGNVATLSSGGLFSSSSLNPPDKPWLSTDTGGGDDSWGGWGTPVTTSKKKKGSKASTPVVTSPPSAFGSGLGGWGSFGASLSADKPASPKPSPKPSPVELPATETFNFGSSGPNLDFGFGGIGKTASKPPSRVPSRAPSPAPAPAAEAPAAEPEATPADPSDPQDIVSPIEENKGDAEGEEKAEEADTGAATGSKKKKKKKGAAGGAADTPTAEPETPVVESPVVAEAEPEQAAAAVTTGGGKKKKKKK</sequence>
<feature type="compositionally biased region" description="Low complexity" evidence="1">
    <location>
        <begin position="994"/>
        <end position="1008"/>
    </location>
</feature>
<feature type="compositionally biased region" description="Low complexity" evidence="1">
    <location>
        <begin position="1279"/>
        <end position="1298"/>
    </location>
</feature>
<accession>A0A8H7Y2F9</accession>
<feature type="compositionally biased region" description="Pro residues" evidence="1">
    <location>
        <begin position="758"/>
        <end position="784"/>
    </location>
</feature>
<feature type="compositionally biased region" description="Low complexity" evidence="1">
    <location>
        <begin position="1062"/>
        <end position="1077"/>
    </location>
</feature>
<dbReference type="PANTHER" id="PTHR14187:SF5">
    <property type="entry name" value="HEAT SHOCK 70 KDA PROTEIN 12A"/>
    <property type="match status" value="1"/>
</dbReference>
<feature type="region of interest" description="Disordered" evidence="1">
    <location>
        <begin position="1358"/>
        <end position="1666"/>
    </location>
</feature>
<feature type="compositionally biased region" description="Low complexity" evidence="1">
    <location>
        <begin position="1543"/>
        <end position="1553"/>
    </location>
</feature>
<protein>
    <submittedName>
        <fullName evidence="2">Uncharacterized protein</fullName>
    </submittedName>
</protein>
<feature type="compositionally biased region" description="Polar residues" evidence="1">
    <location>
        <begin position="798"/>
        <end position="816"/>
    </location>
</feature>
<feature type="compositionally biased region" description="Low complexity" evidence="1">
    <location>
        <begin position="1424"/>
        <end position="1435"/>
    </location>
</feature>
<feature type="compositionally biased region" description="Low complexity" evidence="1">
    <location>
        <begin position="626"/>
        <end position="653"/>
    </location>
</feature>
<dbReference type="EMBL" id="JAFIQS010000004">
    <property type="protein sequence ID" value="KAG5170019.1"/>
    <property type="molecule type" value="Genomic_DNA"/>
</dbReference>
<feature type="compositionally biased region" description="Pro residues" evidence="1">
    <location>
        <begin position="1505"/>
        <end position="1515"/>
    </location>
</feature>
<feature type="compositionally biased region" description="Low complexity" evidence="1">
    <location>
        <begin position="1016"/>
        <end position="1036"/>
    </location>
</feature>
<feature type="region of interest" description="Disordered" evidence="1">
    <location>
        <begin position="604"/>
        <end position="1098"/>
    </location>
</feature>
<feature type="compositionally biased region" description="Low complexity" evidence="1">
    <location>
        <begin position="1494"/>
        <end position="1503"/>
    </location>
</feature>